<proteinExistence type="predicted"/>
<evidence type="ECO:0008006" key="4">
    <source>
        <dbReference type="Google" id="ProtNLM"/>
    </source>
</evidence>
<gene>
    <name evidence="3" type="ORF">GTHE00462_LOCUS12734</name>
</gene>
<reference evidence="3" key="1">
    <citation type="submission" date="2021-01" db="EMBL/GenBank/DDBJ databases">
        <authorList>
            <person name="Corre E."/>
            <person name="Pelletier E."/>
            <person name="Niang G."/>
            <person name="Scheremetjew M."/>
            <person name="Finn R."/>
            <person name="Kale V."/>
            <person name="Holt S."/>
            <person name="Cochrane G."/>
            <person name="Meng A."/>
            <person name="Brown T."/>
            <person name="Cohen L."/>
        </authorList>
    </citation>
    <scope>NUCLEOTIDE SEQUENCE</scope>
    <source>
        <strain evidence="3">CCMP 2712</strain>
    </source>
</reference>
<protein>
    <recommendedName>
        <fullName evidence="4">PH domain-containing protein</fullName>
    </recommendedName>
</protein>
<evidence type="ECO:0000313" key="3">
    <source>
        <dbReference type="EMBL" id="CAE2294576.1"/>
    </source>
</evidence>
<sequence>MMEIKPEQDDANFATEAELQEIERLFSEFVDEATVMVDKLPKEQADSLMKEVVAHNDGLAGMIYQHAVSNATSATRLPEMSQISSSELKEAERLVSNAFHEANSMLDGLPQAHAQVILQDLCEGKSELAIFLRSHILKDKRDSVQEFDDNLGISNSQNLLDELEAASSSMMEKLPESYARILVEGIKHGQSPLCRAVRHQINQRYIAGRLQEDPDNEIITDGDLSLASFHQRLDEIFLQMSRSIQELQEAVQGLKISLLEKEREVESLQQQLKHLPVIRVMEILHADGTKCLKVVTSRTHVNLESRSADYQYNCLSLQDEELLKMKVRGRANGKELISLSPPHCPAHPHLISLLPLLLSQREADESRRKAEEAAQEVERARREAAEEEFRFEAAKAEIRLEAFRAQQRKESQQESIKKADKRRGAEPELMEGWIKVKREGPLGGWQVSPSPFLFLLPPSSLPCQTSLSCALLCEAMRQRKMLVLRSTGLLLFNDENRSGGCSNAFGLEIVSSIARKKGTCVEVKFQGRGSDWWEKSSCSRQPRTTPDVTSSPFCPPLSLPLSSPPHLHPRPRPFSCSTLGSEHILIALIPSSDSSSCEWDLGSSQSVDKWIAAIETALIRCRRMTLDIRPREITEEVLKSSWDSAQEEKMRLEIERRRKRVAEAQQRSEEAVRALDRARKEHIVLDEELRRRRKFPDLPDAFLDTLPFPQSRDGIRTEIVGESVREDVHKIAEESRKKAIEEERQKADKMRAELEEKVKEAERKWRESEDQLKVLQTLSRTVKEEKKKEETVPPPEVHLDEVEESEGKRQAELDASLFDGKMYEDGMMVMSLEWTKKTDLSLSASLRTATDVQVFSEGEQTAIFQDGEMKFYSQTGEESDEVSRSSKV</sequence>
<dbReference type="AlphaFoldDB" id="A0A7S4NLX2"/>
<feature type="coiled-coil region" evidence="1">
    <location>
        <begin position="244"/>
        <end position="271"/>
    </location>
</feature>
<evidence type="ECO:0000256" key="2">
    <source>
        <dbReference type="SAM" id="MobiDB-lite"/>
    </source>
</evidence>
<feature type="coiled-coil region" evidence="1">
    <location>
        <begin position="737"/>
        <end position="778"/>
    </location>
</feature>
<organism evidence="3">
    <name type="scientific">Guillardia theta</name>
    <name type="common">Cryptophyte</name>
    <name type="synonym">Cryptomonas phi</name>
    <dbReference type="NCBI Taxonomy" id="55529"/>
    <lineage>
        <taxon>Eukaryota</taxon>
        <taxon>Cryptophyceae</taxon>
        <taxon>Pyrenomonadales</taxon>
        <taxon>Geminigeraceae</taxon>
        <taxon>Guillardia</taxon>
    </lineage>
</organism>
<evidence type="ECO:0000256" key="1">
    <source>
        <dbReference type="SAM" id="Coils"/>
    </source>
</evidence>
<name>A0A7S4NLX2_GUITH</name>
<feature type="coiled-coil region" evidence="1">
    <location>
        <begin position="356"/>
        <end position="413"/>
    </location>
</feature>
<feature type="region of interest" description="Disordered" evidence="2">
    <location>
        <begin position="783"/>
        <end position="808"/>
    </location>
</feature>
<accession>A0A7S4NLX2</accession>
<feature type="coiled-coil region" evidence="1">
    <location>
        <begin position="645"/>
        <end position="681"/>
    </location>
</feature>
<keyword evidence="1" id="KW-0175">Coiled coil</keyword>
<dbReference type="EMBL" id="HBKN01016270">
    <property type="protein sequence ID" value="CAE2294576.1"/>
    <property type="molecule type" value="Transcribed_RNA"/>
</dbReference>